<evidence type="ECO:0000313" key="2">
    <source>
        <dbReference type="EMBL" id="CAI0557307.1"/>
    </source>
</evidence>
<dbReference type="EMBL" id="CAMGYJ010000011">
    <property type="protein sequence ID" value="CAI0557307.1"/>
    <property type="molecule type" value="Genomic_DNA"/>
</dbReference>
<dbReference type="Proteomes" id="UP001154282">
    <property type="component" value="Unassembled WGS sequence"/>
</dbReference>
<name>A0AAV0RLL9_9ROSI</name>
<dbReference type="PANTHER" id="PTHR48094">
    <property type="entry name" value="PROTEIN/NUCLEIC ACID DEGLYCASE DJ-1-RELATED"/>
    <property type="match status" value="1"/>
</dbReference>
<proteinExistence type="predicted"/>
<feature type="non-terminal residue" evidence="2">
    <location>
        <position position="1"/>
    </location>
</feature>
<protein>
    <recommendedName>
        <fullName evidence="1">DJ-1/PfpI domain-containing protein</fullName>
    </recommendedName>
</protein>
<comment type="caution">
    <text evidence="2">The sequence shown here is derived from an EMBL/GenBank/DDBJ whole genome shotgun (WGS) entry which is preliminary data.</text>
</comment>
<dbReference type="InterPro" id="IPR029062">
    <property type="entry name" value="Class_I_gatase-like"/>
</dbReference>
<dbReference type="Pfam" id="PF01965">
    <property type="entry name" value="DJ-1_PfpI"/>
    <property type="match status" value="1"/>
</dbReference>
<keyword evidence="3" id="KW-1185">Reference proteome</keyword>
<evidence type="ECO:0000259" key="1">
    <source>
        <dbReference type="Pfam" id="PF01965"/>
    </source>
</evidence>
<feature type="domain" description="DJ-1/PfpI" evidence="1">
    <location>
        <begin position="1"/>
        <end position="99"/>
    </location>
</feature>
<accession>A0AAV0RLL9</accession>
<dbReference type="Gene3D" id="3.40.50.880">
    <property type="match status" value="1"/>
</dbReference>
<dbReference type="PANTHER" id="PTHR48094:SF7">
    <property type="entry name" value="PROTEIN DJ-1 HOMOLOG C"/>
    <property type="match status" value="1"/>
</dbReference>
<sequence length="187" mass="20274">VLVPIGFGTEELEAVILTDVLRRAGAEVTVASVEPQLEIEAAAGTKLVADSSICACSAEVFDLVALPGGMPGSARLRDCDVLRQITSKQADEERFIGAILPYVQLQLSHFFHGASSEGSRFAYYIWMQDELCLCVSIANRSIACNARSHATLHSWTSSPPSGLLNQIFKFHDKLLRAAGLEHLFSLL</sequence>
<evidence type="ECO:0000313" key="3">
    <source>
        <dbReference type="Proteomes" id="UP001154282"/>
    </source>
</evidence>
<reference evidence="2" key="1">
    <citation type="submission" date="2022-08" db="EMBL/GenBank/DDBJ databases">
        <authorList>
            <person name="Gutierrez-Valencia J."/>
        </authorList>
    </citation>
    <scope>NUCLEOTIDE SEQUENCE</scope>
</reference>
<dbReference type="SUPFAM" id="SSF52317">
    <property type="entry name" value="Class I glutamine amidotransferase-like"/>
    <property type="match status" value="1"/>
</dbReference>
<dbReference type="InterPro" id="IPR050325">
    <property type="entry name" value="Prot/Nucl_acid_deglycase"/>
</dbReference>
<dbReference type="AlphaFoldDB" id="A0AAV0RLL9"/>
<dbReference type="GO" id="GO:0005737">
    <property type="term" value="C:cytoplasm"/>
    <property type="evidence" value="ECO:0007669"/>
    <property type="project" value="TreeGrafter"/>
</dbReference>
<dbReference type="InterPro" id="IPR002818">
    <property type="entry name" value="DJ-1/PfpI"/>
</dbReference>
<dbReference type="GO" id="GO:1903189">
    <property type="term" value="P:glyoxal metabolic process"/>
    <property type="evidence" value="ECO:0007669"/>
    <property type="project" value="TreeGrafter"/>
</dbReference>
<organism evidence="2 3">
    <name type="scientific">Linum tenue</name>
    <dbReference type="NCBI Taxonomy" id="586396"/>
    <lineage>
        <taxon>Eukaryota</taxon>
        <taxon>Viridiplantae</taxon>
        <taxon>Streptophyta</taxon>
        <taxon>Embryophyta</taxon>
        <taxon>Tracheophyta</taxon>
        <taxon>Spermatophyta</taxon>
        <taxon>Magnoliopsida</taxon>
        <taxon>eudicotyledons</taxon>
        <taxon>Gunneridae</taxon>
        <taxon>Pentapetalae</taxon>
        <taxon>rosids</taxon>
        <taxon>fabids</taxon>
        <taxon>Malpighiales</taxon>
        <taxon>Linaceae</taxon>
        <taxon>Linum</taxon>
    </lineage>
</organism>
<gene>
    <name evidence="2" type="ORF">LITE_LOCUS48317</name>
</gene>